<dbReference type="Proteomes" id="UP000654075">
    <property type="component" value="Unassembled WGS sequence"/>
</dbReference>
<dbReference type="Pfam" id="PF00550">
    <property type="entry name" value="PP-binding"/>
    <property type="match status" value="1"/>
</dbReference>
<feature type="domain" description="Carrier" evidence="3">
    <location>
        <begin position="89"/>
        <end position="164"/>
    </location>
</feature>
<protein>
    <recommendedName>
        <fullName evidence="3">Carrier domain-containing protein</fullName>
    </recommendedName>
</protein>
<sequence>MPEGQPGDVSLAEAAFAAAAVASRALPLGLGLALHVLRGSLPRHSATGKVDRAKLIELLRASPPLSLAACPPQSTLADEDLLPSASEARAPGPGETTLLSVVAEVLGLPSPVSASASFLSLGGDSSSAVRAAAAAAKRGLPVKALDLLRASSLDVLVARLEAELSVEQGRPPAPKRLRRGLAAEAS</sequence>
<dbReference type="AlphaFoldDB" id="A0A813D7S8"/>
<dbReference type="PANTHER" id="PTHR45527">
    <property type="entry name" value="NONRIBOSOMAL PEPTIDE SYNTHETASE"/>
    <property type="match status" value="1"/>
</dbReference>
<dbReference type="Gene3D" id="1.10.1200.10">
    <property type="entry name" value="ACP-like"/>
    <property type="match status" value="1"/>
</dbReference>
<dbReference type="SUPFAM" id="SSF47336">
    <property type="entry name" value="ACP-like"/>
    <property type="match status" value="1"/>
</dbReference>
<keyword evidence="1" id="KW-0596">Phosphopantetheine</keyword>
<evidence type="ECO:0000256" key="1">
    <source>
        <dbReference type="ARBA" id="ARBA00022450"/>
    </source>
</evidence>
<evidence type="ECO:0000256" key="2">
    <source>
        <dbReference type="ARBA" id="ARBA00022553"/>
    </source>
</evidence>
<dbReference type="GO" id="GO:0005737">
    <property type="term" value="C:cytoplasm"/>
    <property type="evidence" value="ECO:0007669"/>
    <property type="project" value="TreeGrafter"/>
</dbReference>
<comment type="caution">
    <text evidence="4">The sequence shown here is derived from an EMBL/GenBank/DDBJ whole genome shotgun (WGS) entry which is preliminary data.</text>
</comment>
<dbReference type="GO" id="GO:0043041">
    <property type="term" value="P:amino acid activation for nonribosomal peptide biosynthetic process"/>
    <property type="evidence" value="ECO:0007669"/>
    <property type="project" value="TreeGrafter"/>
</dbReference>
<feature type="non-terminal residue" evidence="4">
    <location>
        <position position="186"/>
    </location>
</feature>
<dbReference type="PROSITE" id="PS50075">
    <property type="entry name" value="CARRIER"/>
    <property type="match status" value="1"/>
</dbReference>
<evidence type="ECO:0000313" key="4">
    <source>
        <dbReference type="EMBL" id="CAE8582525.1"/>
    </source>
</evidence>
<dbReference type="PROSITE" id="PS00012">
    <property type="entry name" value="PHOSPHOPANTETHEINE"/>
    <property type="match status" value="1"/>
</dbReference>
<proteinExistence type="predicted"/>
<accession>A0A813D7S8</accession>
<gene>
    <name evidence="4" type="ORF">PGLA1383_LOCUS1533</name>
</gene>
<evidence type="ECO:0000313" key="5">
    <source>
        <dbReference type="Proteomes" id="UP000654075"/>
    </source>
</evidence>
<dbReference type="GO" id="GO:0044550">
    <property type="term" value="P:secondary metabolite biosynthetic process"/>
    <property type="evidence" value="ECO:0007669"/>
    <property type="project" value="TreeGrafter"/>
</dbReference>
<evidence type="ECO:0000259" key="3">
    <source>
        <dbReference type="PROSITE" id="PS50075"/>
    </source>
</evidence>
<dbReference type="InterPro" id="IPR006162">
    <property type="entry name" value="Ppantetheine_attach_site"/>
</dbReference>
<reference evidence="4" key="1">
    <citation type="submission" date="2021-02" db="EMBL/GenBank/DDBJ databases">
        <authorList>
            <person name="Dougan E. K."/>
            <person name="Rhodes N."/>
            <person name="Thang M."/>
            <person name="Chan C."/>
        </authorList>
    </citation>
    <scope>NUCLEOTIDE SEQUENCE</scope>
</reference>
<dbReference type="PANTHER" id="PTHR45527:SF1">
    <property type="entry name" value="FATTY ACID SYNTHASE"/>
    <property type="match status" value="1"/>
</dbReference>
<keyword evidence="5" id="KW-1185">Reference proteome</keyword>
<dbReference type="GO" id="GO:0031177">
    <property type="term" value="F:phosphopantetheine binding"/>
    <property type="evidence" value="ECO:0007669"/>
    <property type="project" value="TreeGrafter"/>
</dbReference>
<dbReference type="EMBL" id="CAJNNV010000415">
    <property type="protein sequence ID" value="CAE8582525.1"/>
    <property type="molecule type" value="Genomic_DNA"/>
</dbReference>
<dbReference type="InterPro" id="IPR036736">
    <property type="entry name" value="ACP-like_sf"/>
</dbReference>
<dbReference type="InterPro" id="IPR009081">
    <property type="entry name" value="PP-bd_ACP"/>
</dbReference>
<organism evidence="4 5">
    <name type="scientific">Polarella glacialis</name>
    <name type="common">Dinoflagellate</name>
    <dbReference type="NCBI Taxonomy" id="89957"/>
    <lineage>
        <taxon>Eukaryota</taxon>
        <taxon>Sar</taxon>
        <taxon>Alveolata</taxon>
        <taxon>Dinophyceae</taxon>
        <taxon>Suessiales</taxon>
        <taxon>Suessiaceae</taxon>
        <taxon>Polarella</taxon>
    </lineage>
</organism>
<name>A0A813D7S8_POLGL</name>
<keyword evidence="2" id="KW-0597">Phosphoprotein</keyword>